<organism evidence="1 2">
    <name type="scientific">Funneliformis caledonium</name>
    <dbReference type="NCBI Taxonomy" id="1117310"/>
    <lineage>
        <taxon>Eukaryota</taxon>
        <taxon>Fungi</taxon>
        <taxon>Fungi incertae sedis</taxon>
        <taxon>Mucoromycota</taxon>
        <taxon>Glomeromycotina</taxon>
        <taxon>Glomeromycetes</taxon>
        <taxon>Glomerales</taxon>
        <taxon>Glomeraceae</taxon>
        <taxon>Funneliformis</taxon>
    </lineage>
</organism>
<feature type="non-terminal residue" evidence="1">
    <location>
        <position position="86"/>
    </location>
</feature>
<sequence>LLKEEDEFEYKQLLKTSVIASNSLDSSLELRSSNKNCSLALTRYQEEQRLIEPIPNQERKNSVQEELKTLYQVIPMSNEDNYLNVK</sequence>
<reference evidence="1" key="1">
    <citation type="submission" date="2021-06" db="EMBL/GenBank/DDBJ databases">
        <authorList>
            <person name="Kallberg Y."/>
            <person name="Tangrot J."/>
            <person name="Rosling A."/>
        </authorList>
    </citation>
    <scope>NUCLEOTIDE SEQUENCE</scope>
    <source>
        <strain evidence="1">UK204</strain>
    </source>
</reference>
<name>A0A9N9J294_9GLOM</name>
<proteinExistence type="predicted"/>
<accession>A0A9N9J294</accession>
<protein>
    <submittedName>
        <fullName evidence="1">17167_t:CDS:1</fullName>
    </submittedName>
</protein>
<dbReference type="EMBL" id="CAJVPQ010022932">
    <property type="protein sequence ID" value="CAG8761674.1"/>
    <property type="molecule type" value="Genomic_DNA"/>
</dbReference>
<evidence type="ECO:0000313" key="2">
    <source>
        <dbReference type="Proteomes" id="UP000789570"/>
    </source>
</evidence>
<comment type="caution">
    <text evidence="1">The sequence shown here is derived from an EMBL/GenBank/DDBJ whole genome shotgun (WGS) entry which is preliminary data.</text>
</comment>
<evidence type="ECO:0000313" key="1">
    <source>
        <dbReference type="EMBL" id="CAG8761674.1"/>
    </source>
</evidence>
<gene>
    <name evidence="1" type="ORF">FCALED_LOCUS16970</name>
</gene>
<keyword evidence="2" id="KW-1185">Reference proteome</keyword>
<dbReference type="Proteomes" id="UP000789570">
    <property type="component" value="Unassembled WGS sequence"/>
</dbReference>
<dbReference type="AlphaFoldDB" id="A0A9N9J294"/>
<feature type="non-terminal residue" evidence="1">
    <location>
        <position position="1"/>
    </location>
</feature>